<proteinExistence type="predicted"/>
<reference evidence="2" key="1">
    <citation type="journal article" date="2014" name="Int. J. Syst. Evol. Microbiol.">
        <title>Complete genome sequence of Corynebacterium casei LMG S-19264T (=DSM 44701T), isolated from a smear-ripened cheese.</title>
        <authorList>
            <consortium name="US DOE Joint Genome Institute (JGI-PGF)"/>
            <person name="Walter F."/>
            <person name="Albersmeier A."/>
            <person name="Kalinowski J."/>
            <person name="Ruckert C."/>
        </authorList>
    </citation>
    <scope>NUCLEOTIDE SEQUENCE</scope>
    <source>
        <strain evidence="2">KCTC 12870</strain>
    </source>
</reference>
<gene>
    <name evidence="2" type="ORF">GCM10007047_19780</name>
</gene>
<dbReference type="SUPFAM" id="SSF81343">
    <property type="entry name" value="Fumarate reductase respiratory complex transmembrane subunits"/>
    <property type="match status" value="1"/>
</dbReference>
<evidence type="ECO:0000313" key="2">
    <source>
        <dbReference type="EMBL" id="GHC03253.1"/>
    </source>
</evidence>
<name>A0A8J3GEF9_9BACT</name>
<dbReference type="CDD" id="cd03498">
    <property type="entry name" value="SQR_TypeB_2_TM"/>
    <property type="match status" value="1"/>
</dbReference>
<dbReference type="GO" id="GO:0016020">
    <property type="term" value="C:membrane"/>
    <property type="evidence" value="ECO:0007669"/>
    <property type="project" value="InterPro"/>
</dbReference>
<feature type="transmembrane region" description="Helical" evidence="1">
    <location>
        <begin position="196"/>
        <end position="218"/>
    </location>
</feature>
<sequence>MAISGLVLVLFIVGHMLGNLQFFIGPEVINAYAFHLHHLPGAPVSLWLIRSSLLGALVVHVWMAILLTKENRAARPEDYLGQKTRVATYAARTMPVTGVLILAFVVFHILQYTTRVVPVDYNQTIGQSAIEVGHVELEYFDVFAMMVSGFSSPLISFFYIVTMGLLCMHLSHGVASMFQSVGLRNESWRPKLKCAAAIFGWVIFLGFASIPASVLAGYGEPYLSAKETAWANAPVTPPPSSH</sequence>
<keyword evidence="3" id="KW-1185">Reference proteome</keyword>
<evidence type="ECO:0000313" key="3">
    <source>
        <dbReference type="Proteomes" id="UP000642829"/>
    </source>
</evidence>
<keyword evidence="1" id="KW-0472">Membrane</keyword>
<feature type="transmembrane region" description="Helical" evidence="1">
    <location>
        <begin position="89"/>
        <end position="110"/>
    </location>
</feature>
<feature type="transmembrane region" description="Helical" evidence="1">
    <location>
        <begin position="154"/>
        <end position="175"/>
    </location>
</feature>
<organism evidence="2 3">
    <name type="scientific">Cerasicoccus arenae</name>
    <dbReference type="NCBI Taxonomy" id="424488"/>
    <lineage>
        <taxon>Bacteria</taxon>
        <taxon>Pseudomonadati</taxon>
        <taxon>Verrucomicrobiota</taxon>
        <taxon>Opitutia</taxon>
        <taxon>Puniceicoccales</taxon>
        <taxon>Cerasicoccaceae</taxon>
        <taxon>Cerasicoccus</taxon>
    </lineage>
</organism>
<dbReference type="InterPro" id="IPR011138">
    <property type="entry name" value="Cytochrome_b-558"/>
</dbReference>
<evidence type="ECO:0008006" key="4">
    <source>
        <dbReference type="Google" id="ProtNLM"/>
    </source>
</evidence>
<reference evidence="2" key="2">
    <citation type="submission" date="2020-09" db="EMBL/GenBank/DDBJ databases">
        <authorList>
            <person name="Sun Q."/>
            <person name="Kim S."/>
        </authorList>
    </citation>
    <scope>NUCLEOTIDE SEQUENCE</scope>
    <source>
        <strain evidence="2">KCTC 12870</strain>
    </source>
</reference>
<evidence type="ECO:0000256" key="1">
    <source>
        <dbReference type="SAM" id="Phobius"/>
    </source>
</evidence>
<protein>
    <recommendedName>
        <fullName evidence="4">Succinate dehydrogenase cytochrome b subunit</fullName>
    </recommendedName>
</protein>
<dbReference type="InterPro" id="IPR034804">
    <property type="entry name" value="SQR/QFR_C/D"/>
</dbReference>
<dbReference type="Proteomes" id="UP000642829">
    <property type="component" value="Unassembled WGS sequence"/>
</dbReference>
<feature type="transmembrane region" description="Helical" evidence="1">
    <location>
        <begin position="47"/>
        <end position="68"/>
    </location>
</feature>
<keyword evidence="1" id="KW-0812">Transmembrane</keyword>
<accession>A0A8J3GEF9</accession>
<dbReference type="Gene3D" id="1.20.1300.10">
    <property type="entry name" value="Fumarate reductase/succinate dehydrogenase, transmembrane subunit"/>
    <property type="match status" value="1"/>
</dbReference>
<dbReference type="EMBL" id="BMXG01000011">
    <property type="protein sequence ID" value="GHC03253.1"/>
    <property type="molecule type" value="Genomic_DNA"/>
</dbReference>
<comment type="caution">
    <text evidence="2">The sequence shown here is derived from an EMBL/GenBank/DDBJ whole genome shotgun (WGS) entry which is preliminary data.</text>
</comment>
<keyword evidence="1" id="KW-1133">Transmembrane helix</keyword>
<dbReference type="NCBIfam" id="TIGR02046">
    <property type="entry name" value="sdhC_b558_fam"/>
    <property type="match status" value="1"/>
</dbReference>
<dbReference type="AlphaFoldDB" id="A0A8J3GEF9"/>